<evidence type="ECO:0000313" key="2">
    <source>
        <dbReference type="EMBL" id="MDQ1023837.1"/>
    </source>
</evidence>
<dbReference type="RefSeq" id="WP_307519014.1">
    <property type="nucleotide sequence ID" value="NZ_JAUSZI010000002.1"/>
</dbReference>
<name>A0ABU0SJT8_9ACTN</name>
<dbReference type="SUPFAM" id="SSF48452">
    <property type="entry name" value="TPR-like"/>
    <property type="match status" value="2"/>
</dbReference>
<feature type="region of interest" description="Disordered" evidence="1">
    <location>
        <begin position="349"/>
        <end position="416"/>
    </location>
</feature>
<dbReference type="Proteomes" id="UP001230328">
    <property type="component" value="Unassembled WGS sequence"/>
</dbReference>
<protein>
    <submittedName>
        <fullName evidence="2">Tetratricopeptide (TPR) repeat protein</fullName>
    </submittedName>
</protein>
<organism evidence="2 3">
    <name type="scientific">Streptomyces umbrinus</name>
    <dbReference type="NCBI Taxonomy" id="67370"/>
    <lineage>
        <taxon>Bacteria</taxon>
        <taxon>Bacillati</taxon>
        <taxon>Actinomycetota</taxon>
        <taxon>Actinomycetes</taxon>
        <taxon>Kitasatosporales</taxon>
        <taxon>Streptomycetaceae</taxon>
        <taxon>Streptomyces</taxon>
        <taxon>Streptomyces phaeochromogenes group</taxon>
    </lineage>
</organism>
<proteinExistence type="predicted"/>
<dbReference type="Pfam" id="PF13424">
    <property type="entry name" value="TPR_12"/>
    <property type="match status" value="1"/>
</dbReference>
<dbReference type="EMBL" id="JAUSZI010000002">
    <property type="protein sequence ID" value="MDQ1023837.1"/>
    <property type="molecule type" value="Genomic_DNA"/>
</dbReference>
<dbReference type="PANTHER" id="PTHR47691:SF3">
    <property type="entry name" value="HTH-TYPE TRANSCRIPTIONAL REGULATOR RV0890C-RELATED"/>
    <property type="match status" value="1"/>
</dbReference>
<accession>A0ABU0SJT8</accession>
<dbReference type="Gene3D" id="1.25.40.10">
    <property type="entry name" value="Tetratricopeptide repeat domain"/>
    <property type="match status" value="2"/>
</dbReference>
<gene>
    <name evidence="2" type="ORF">QF035_001419</name>
</gene>
<comment type="caution">
    <text evidence="2">The sequence shown here is derived from an EMBL/GenBank/DDBJ whole genome shotgun (WGS) entry which is preliminary data.</text>
</comment>
<dbReference type="PANTHER" id="PTHR47691">
    <property type="entry name" value="REGULATOR-RELATED"/>
    <property type="match status" value="1"/>
</dbReference>
<reference evidence="2 3" key="1">
    <citation type="submission" date="2023-07" db="EMBL/GenBank/DDBJ databases">
        <title>Comparative genomics of wheat-associated soil bacteria to identify genetic determinants of phenazine resistance.</title>
        <authorList>
            <person name="Mouncey N."/>
        </authorList>
    </citation>
    <scope>NUCLEOTIDE SEQUENCE [LARGE SCALE GENOMIC DNA]</scope>
    <source>
        <strain evidence="2 3">V2I4</strain>
    </source>
</reference>
<dbReference type="InterPro" id="IPR019734">
    <property type="entry name" value="TPR_rpt"/>
</dbReference>
<feature type="compositionally biased region" description="Low complexity" evidence="1">
    <location>
        <begin position="374"/>
        <end position="392"/>
    </location>
</feature>
<keyword evidence="3" id="KW-1185">Reference proteome</keyword>
<evidence type="ECO:0000313" key="3">
    <source>
        <dbReference type="Proteomes" id="UP001230328"/>
    </source>
</evidence>
<dbReference type="InterPro" id="IPR011990">
    <property type="entry name" value="TPR-like_helical_dom_sf"/>
</dbReference>
<sequence length="416" mass="43880">MYGKAFAPEYQGALTTLSVNSSLVDVLAAGTEQLRAAERAGARGEVARSGLAVAEAHRRLGQVGDADRAWKASYRAAREAGDTAAMAWALWSGGTLARQRGAFPLAWRLLGLAAEFGERGGDIVVRGYSLAGMAETGRIQGDYEAVGALHEQLLAEARKRGEARHTVWALEGIAQIHRNTGSYDTAYAMFEEAAEIAGRADDRRGHAWALRGLADIVSVRDGDAERALGLLAEAEVTCREMNLSSALAYNHKMRGNVLYRAGRYAEARDVYSQALAEFRAMSEPRGEALSRLGLAKSLAHLGHDLDDTAAELADLAQVLERIGLRHARQMVARAQAEFGIVADTDVRTATVPDAGPRTGPGAGADSGRPSAVDTETPAAATPTACSPASTAAETDEVEAADAGTPATTLAGTEVRR</sequence>
<dbReference type="SMART" id="SM00028">
    <property type="entry name" value="TPR"/>
    <property type="match status" value="2"/>
</dbReference>
<evidence type="ECO:0000256" key="1">
    <source>
        <dbReference type="SAM" id="MobiDB-lite"/>
    </source>
</evidence>